<dbReference type="AlphaFoldDB" id="A0A6A4ILQ0"/>
<evidence type="ECO:0000313" key="1">
    <source>
        <dbReference type="EMBL" id="KAF6215111.1"/>
    </source>
</evidence>
<proteinExistence type="predicted"/>
<protein>
    <submittedName>
        <fullName evidence="1">Uncharacterized protein</fullName>
    </submittedName>
</protein>
<name>A0A6A4ILQ0_APOLU</name>
<evidence type="ECO:0000313" key="2">
    <source>
        <dbReference type="Proteomes" id="UP000466442"/>
    </source>
</evidence>
<dbReference type="EMBL" id="WIXP02000002">
    <property type="protein sequence ID" value="KAF6215111.1"/>
    <property type="molecule type" value="Genomic_DNA"/>
</dbReference>
<dbReference type="Proteomes" id="UP000466442">
    <property type="component" value="Unassembled WGS sequence"/>
</dbReference>
<reference evidence="1" key="1">
    <citation type="journal article" date="2021" name="Mol. Ecol. Resour.">
        <title>Apolygus lucorum genome provides insights into omnivorousness and mesophyll feeding.</title>
        <authorList>
            <person name="Liu Y."/>
            <person name="Liu H."/>
            <person name="Wang H."/>
            <person name="Huang T."/>
            <person name="Liu B."/>
            <person name="Yang B."/>
            <person name="Yin L."/>
            <person name="Li B."/>
            <person name="Zhang Y."/>
            <person name="Zhang S."/>
            <person name="Jiang F."/>
            <person name="Zhang X."/>
            <person name="Ren Y."/>
            <person name="Wang B."/>
            <person name="Wang S."/>
            <person name="Lu Y."/>
            <person name="Wu K."/>
            <person name="Fan W."/>
            <person name="Wang G."/>
        </authorList>
    </citation>
    <scope>NUCLEOTIDE SEQUENCE</scope>
    <source>
        <strain evidence="1">12Hb</strain>
    </source>
</reference>
<organism evidence="1 2">
    <name type="scientific">Apolygus lucorum</name>
    <name type="common">Small green plant bug</name>
    <name type="synonym">Lygocoris lucorum</name>
    <dbReference type="NCBI Taxonomy" id="248454"/>
    <lineage>
        <taxon>Eukaryota</taxon>
        <taxon>Metazoa</taxon>
        <taxon>Ecdysozoa</taxon>
        <taxon>Arthropoda</taxon>
        <taxon>Hexapoda</taxon>
        <taxon>Insecta</taxon>
        <taxon>Pterygota</taxon>
        <taxon>Neoptera</taxon>
        <taxon>Paraneoptera</taxon>
        <taxon>Hemiptera</taxon>
        <taxon>Heteroptera</taxon>
        <taxon>Panheteroptera</taxon>
        <taxon>Cimicomorpha</taxon>
        <taxon>Miridae</taxon>
        <taxon>Mirini</taxon>
        <taxon>Apolygus</taxon>
    </lineage>
</organism>
<comment type="caution">
    <text evidence="1">The sequence shown here is derived from an EMBL/GenBank/DDBJ whole genome shotgun (WGS) entry which is preliminary data.</text>
</comment>
<gene>
    <name evidence="1" type="ORF">GE061_009860</name>
</gene>
<keyword evidence="2" id="KW-1185">Reference proteome</keyword>
<sequence length="219" mass="25189">MFSHPRRSANRLSLQTWLPTPGEVLMKRQPPPESKIQALCKQNWRISLMCSNWMANHDLTPMGETSEDSDEEDVQNLTINEVSKPSPSAPCCDPLHTDQVLSRSERTRQLLLDSHGTERSEQKKEITQSHWMIFPTGPIVAAILVERWKVHRQKKCLYRRLSSAFHVLITTRRQGFQEEGYHSIQVNLPQTLPTPSTAFLIFPTFPSHVNPALEDYVLH</sequence>
<accession>A0A6A4ILQ0</accession>